<evidence type="ECO:0008006" key="4">
    <source>
        <dbReference type="Google" id="ProtNLM"/>
    </source>
</evidence>
<gene>
    <name evidence="2" type="ORF">DU000_05340</name>
</gene>
<protein>
    <recommendedName>
        <fullName evidence="4">Lipoprotein</fullName>
    </recommendedName>
</protein>
<feature type="chain" id="PRO_5016694573" description="Lipoprotein" evidence="1">
    <location>
        <begin position="35"/>
        <end position="143"/>
    </location>
</feature>
<dbReference type="AlphaFoldDB" id="A0A368L523"/>
<evidence type="ECO:0000256" key="1">
    <source>
        <dbReference type="SAM" id="SignalP"/>
    </source>
</evidence>
<name>A0A368L523_9BURK</name>
<sequence length="143" mass="16029">MSSCTISRLARKLSVVIAATLCCLGLVLPNSSHAHGRVGFYVGINAGHPAYYGGYGYRPYYQPYYWGPSYYAPIYYTPPVTTTVIVPPEPTVYVQRPVERTAPPVATQQYWYFCRESQAYYPYVQQCTGPWQPVAAMPPNVSP</sequence>
<keyword evidence="1" id="KW-0732">Signal</keyword>
<comment type="caution">
    <text evidence="2">The sequence shown here is derived from an EMBL/GenBank/DDBJ whole genome shotgun (WGS) entry which is preliminary data.</text>
</comment>
<dbReference type="OrthoDB" id="5397649at2"/>
<keyword evidence="3" id="KW-1185">Reference proteome</keyword>
<dbReference type="EMBL" id="QPGB01000002">
    <property type="protein sequence ID" value="RCS58250.1"/>
    <property type="molecule type" value="Genomic_DNA"/>
</dbReference>
<reference evidence="2 3" key="1">
    <citation type="journal article" date="2018" name="Int. J. Syst. Evol. Microbiol.">
        <title>Parvibium lacunae gen. nov., sp. nov., a new member of the family Alcaligenaceae isolated from a freshwater pond.</title>
        <authorList>
            <person name="Chen W.M."/>
            <person name="Xie P.B."/>
            <person name="Hsu M.Y."/>
            <person name="Sheu S.Y."/>
        </authorList>
    </citation>
    <scope>NUCLEOTIDE SEQUENCE [LARGE SCALE GENOMIC DNA]</scope>
    <source>
        <strain evidence="2 3">KMB9</strain>
    </source>
</reference>
<dbReference type="RefSeq" id="WP_114402333.1">
    <property type="nucleotide sequence ID" value="NZ_QPGB01000002.1"/>
</dbReference>
<accession>A0A368L523</accession>
<evidence type="ECO:0000313" key="2">
    <source>
        <dbReference type="EMBL" id="RCS58250.1"/>
    </source>
</evidence>
<dbReference type="Proteomes" id="UP000252357">
    <property type="component" value="Unassembled WGS sequence"/>
</dbReference>
<feature type="signal peptide" evidence="1">
    <location>
        <begin position="1"/>
        <end position="34"/>
    </location>
</feature>
<evidence type="ECO:0000313" key="3">
    <source>
        <dbReference type="Proteomes" id="UP000252357"/>
    </source>
</evidence>
<organism evidence="2 3">
    <name type="scientific">Parvibium lacunae</name>
    <dbReference type="NCBI Taxonomy" id="1888893"/>
    <lineage>
        <taxon>Bacteria</taxon>
        <taxon>Pseudomonadati</taxon>
        <taxon>Pseudomonadota</taxon>
        <taxon>Betaproteobacteria</taxon>
        <taxon>Burkholderiales</taxon>
        <taxon>Alcaligenaceae</taxon>
        <taxon>Parvibium</taxon>
    </lineage>
</organism>
<proteinExistence type="predicted"/>